<comment type="caution">
    <text evidence="1">The sequence shown here is derived from an EMBL/GenBank/DDBJ whole genome shotgun (WGS) entry which is preliminary data.</text>
</comment>
<accession>A0ACB9K141</accession>
<gene>
    <name evidence="1" type="ORF">L1987_00043</name>
</gene>
<reference evidence="1 2" key="2">
    <citation type="journal article" date="2022" name="Mol. Ecol. Resour.">
        <title>The genomes of chicory, endive, great burdock and yacon provide insights into Asteraceae paleo-polyploidization history and plant inulin production.</title>
        <authorList>
            <person name="Fan W."/>
            <person name="Wang S."/>
            <person name="Wang H."/>
            <person name="Wang A."/>
            <person name="Jiang F."/>
            <person name="Liu H."/>
            <person name="Zhao H."/>
            <person name="Xu D."/>
            <person name="Zhang Y."/>
        </authorList>
    </citation>
    <scope>NUCLEOTIDE SEQUENCE [LARGE SCALE GENOMIC DNA]</scope>
    <source>
        <strain evidence="2">cv. Yunnan</strain>
        <tissue evidence="1">Leaves</tissue>
    </source>
</reference>
<organism evidence="1 2">
    <name type="scientific">Smallanthus sonchifolius</name>
    <dbReference type="NCBI Taxonomy" id="185202"/>
    <lineage>
        <taxon>Eukaryota</taxon>
        <taxon>Viridiplantae</taxon>
        <taxon>Streptophyta</taxon>
        <taxon>Embryophyta</taxon>
        <taxon>Tracheophyta</taxon>
        <taxon>Spermatophyta</taxon>
        <taxon>Magnoliopsida</taxon>
        <taxon>eudicotyledons</taxon>
        <taxon>Gunneridae</taxon>
        <taxon>Pentapetalae</taxon>
        <taxon>asterids</taxon>
        <taxon>campanulids</taxon>
        <taxon>Asterales</taxon>
        <taxon>Asteraceae</taxon>
        <taxon>Asteroideae</taxon>
        <taxon>Heliantheae alliance</taxon>
        <taxon>Millerieae</taxon>
        <taxon>Smallanthus</taxon>
    </lineage>
</organism>
<reference evidence="2" key="1">
    <citation type="journal article" date="2022" name="Mol. Ecol. Resour.">
        <title>The genomes of chicory, endive, great burdock and yacon provide insights into Asteraceae palaeo-polyploidization history and plant inulin production.</title>
        <authorList>
            <person name="Fan W."/>
            <person name="Wang S."/>
            <person name="Wang H."/>
            <person name="Wang A."/>
            <person name="Jiang F."/>
            <person name="Liu H."/>
            <person name="Zhao H."/>
            <person name="Xu D."/>
            <person name="Zhang Y."/>
        </authorList>
    </citation>
    <scope>NUCLEOTIDE SEQUENCE [LARGE SCALE GENOMIC DNA]</scope>
    <source>
        <strain evidence="2">cv. Yunnan</strain>
    </source>
</reference>
<name>A0ACB9K141_9ASTR</name>
<keyword evidence="2" id="KW-1185">Reference proteome</keyword>
<evidence type="ECO:0000313" key="2">
    <source>
        <dbReference type="Proteomes" id="UP001056120"/>
    </source>
</evidence>
<sequence>MRSAASLLVWRHRETARCHRGCDWEGGQMNGRSWRLHSSSLACLKTNMKWNTERGYWGPVHVYVGGAEHAVLHLLYSRFWHQVLYDIGVVSTKELFKCVINQGIILEEVTPPWSDWDEQLRFACQQQQQQQQLVMTPPQSDGLQWTDRAEPPDFSSQQPPSGDTANANSDIFTLPLPPEFCEWGAVGDDSGVDASAISVFDDLLFDDEELT</sequence>
<dbReference type="EMBL" id="CM042018">
    <property type="protein sequence ID" value="KAI3826004.1"/>
    <property type="molecule type" value="Genomic_DNA"/>
</dbReference>
<dbReference type="Proteomes" id="UP001056120">
    <property type="component" value="Linkage Group LG01"/>
</dbReference>
<proteinExistence type="predicted"/>
<evidence type="ECO:0000313" key="1">
    <source>
        <dbReference type="EMBL" id="KAI3826004.1"/>
    </source>
</evidence>
<protein>
    <submittedName>
        <fullName evidence="1">Uncharacterized protein</fullName>
    </submittedName>
</protein>